<gene>
    <name evidence="1" type="ORF">S03H2_51229</name>
</gene>
<dbReference type="AlphaFoldDB" id="X1IZY6"/>
<name>X1IZY6_9ZZZZ</name>
<accession>X1IZY6</accession>
<protein>
    <submittedName>
        <fullName evidence="1">Uncharacterized protein</fullName>
    </submittedName>
</protein>
<proteinExistence type="predicted"/>
<dbReference type="EMBL" id="BARU01032487">
    <property type="protein sequence ID" value="GAH71649.1"/>
    <property type="molecule type" value="Genomic_DNA"/>
</dbReference>
<reference evidence="1" key="1">
    <citation type="journal article" date="2014" name="Front. Microbiol.">
        <title>High frequency of phylogenetically diverse reductive dehalogenase-homologous genes in deep subseafloor sedimentary metagenomes.</title>
        <authorList>
            <person name="Kawai M."/>
            <person name="Futagami T."/>
            <person name="Toyoda A."/>
            <person name="Takaki Y."/>
            <person name="Nishi S."/>
            <person name="Hori S."/>
            <person name="Arai W."/>
            <person name="Tsubouchi T."/>
            <person name="Morono Y."/>
            <person name="Uchiyama I."/>
            <person name="Ito T."/>
            <person name="Fujiyama A."/>
            <person name="Inagaki F."/>
            <person name="Takami H."/>
        </authorList>
    </citation>
    <scope>NUCLEOTIDE SEQUENCE</scope>
    <source>
        <strain evidence="1">Expedition CK06-06</strain>
    </source>
</reference>
<organism evidence="1">
    <name type="scientific">marine sediment metagenome</name>
    <dbReference type="NCBI Taxonomy" id="412755"/>
    <lineage>
        <taxon>unclassified sequences</taxon>
        <taxon>metagenomes</taxon>
        <taxon>ecological metagenomes</taxon>
    </lineage>
</organism>
<feature type="non-terminal residue" evidence="1">
    <location>
        <position position="1"/>
    </location>
</feature>
<comment type="caution">
    <text evidence="1">The sequence shown here is derived from an EMBL/GenBank/DDBJ whole genome shotgun (WGS) entry which is preliminary data.</text>
</comment>
<evidence type="ECO:0000313" key="1">
    <source>
        <dbReference type="EMBL" id="GAH71649.1"/>
    </source>
</evidence>
<sequence length="181" mass="21137">QRESLVDSALYEGFINMSELRESSYLEKMFLLEQRLSNFGLFVAKSCQSIFFTMGKPTIEYSSVDFETKTELIVSEDRDEIKLFIRKNQDVLRVFESTFLSYGDILNYEKDLFEKLLNKKFKKKELEDLLSIVETEILSKMISEKKIRVVQQGEYLAFSKNGDYEELKGISSSVLLSPKRN</sequence>